<evidence type="ECO:0000313" key="2">
    <source>
        <dbReference type="Proteomes" id="UP001303046"/>
    </source>
</evidence>
<reference evidence="1 2" key="1">
    <citation type="submission" date="2023-08" db="EMBL/GenBank/DDBJ databases">
        <title>A Necator americanus chromosomal reference genome.</title>
        <authorList>
            <person name="Ilik V."/>
            <person name="Petrzelkova K.J."/>
            <person name="Pardy F."/>
            <person name="Fuh T."/>
            <person name="Niatou-Singa F.S."/>
            <person name="Gouil Q."/>
            <person name="Baker L."/>
            <person name="Ritchie M.E."/>
            <person name="Jex A.R."/>
            <person name="Gazzola D."/>
            <person name="Li H."/>
            <person name="Toshio Fujiwara R."/>
            <person name="Zhan B."/>
            <person name="Aroian R.V."/>
            <person name="Pafco B."/>
            <person name="Schwarz E.M."/>
        </authorList>
    </citation>
    <scope>NUCLEOTIDE SEQUENCE [LARGE SCALE GENOMIC DNA]</scope>
    <source>
        <strain evidence="1 2">Aroian</strain>
        <tissue evidence="1">Whole animal</tissue>
    </source>
</reference>
<proteinExistence type="predicted"/>
<organism evidence="1 2">
    <name type="scientific">Necator americanus</name>
    <name type="common">Human hookworm</name>
    <dbReference type="NCBI Taxonomy" id="51031"/>
    <lineage>
        <taxon>Eukaryota</taxon>
        <taxon>Metazoa</taxon>
        <taxon>Ecdysozoa</taxon>
        <taxon>Nematoda</taxon>
        <taxon>Chromadorea</taxon>
        <taxon>Rhabditida</taxon>
        <taxon>Rhabditina</taxon>
        <taxon>Rhabditomorpha</taxon>
        <taxon>Strongyloidea</taxon>
        <taxon>Ancylostomatidae</taxon>
        <taxon>Bunostominae</taxon>
        <taxon>Necator</taxon>
    </lineage>
</organism>
<evidence type="ECO:0000313" key="1">
    <source>
        <dbReference type="EMBL" id="KAK6747631.1"/>
    </source>
</evidence>
<name>A0ABR1DC80_NECAM</name>
<gene>
    <name evidence="1" type="primary">Necator_chrIV.g13975</name>
    <name evidence="1" type="ORF">RB195_000682</name>
</gene>
<sequence>MAWQNLTLNGEVEDVKANGLDEVPIEELLRIHE</sequence>
<dbReference type="EMBL" id="JAVFWL010000004">
    <property type="protein sequence ID" value="KAK6747631.1"/>
    <property type="molecule type" value="Genomic_DNA"/>
</dbReference>
<dbReference type="Proteomes" id="UP001303046">
    <property type="component" value="Unassembled WGS sequence"/>
</dbReference>
<protein>
    <submittedName>
        <fullName evidence="1">Uncharacterized protein</fullName>
    </submittedName>
</protein>
<accession>A0ABR1DC80</accession>
<keyword evidence="2" id="KW-1185">Reference proteome</keyword>
<comment type="caution">
    <text evidence="1">The sequence shown here is derived from an EMBL/GenBank/DDBJ whole genome shotgun (WGS) entry which is preliminary data.</text>
</comment>